<protein>
    <submittedName>
        <fullName evidence="3">Putative reverse transcriptase domain-containing protein</fullName>
    </submittedName>
</protein>
<proteinExistence type="predicted"/>
<keyword evidence="3" id="KW-0695">RNA-directed DNA polymerase</keyword>
<evidence type="ECO:0000313" key="3">
    <source>
        <dbReference type="EMBL" id="GEU88084.1"/>
    </source>
</evidence>
<keyword evidence="3" id="KW-0808">Transferase</keyword>
<keyword evidence="3" id="KW-0548">Nucleotidyltransferase</keyword>
<name>A0A6L2NU45_TANCI</name>
<gene>
    <name evidence="3" type="ORF">Tci_060062</name>
</gene>
<reference evidence="3" key="1">
    <citation type="journal article" date="2019" name="Sci. Rep.">
        <title>Draft genome of Tanacetum cinerariifolium, the natural source of mosquito coil.</title>
        <authorList>
            <person name="Yamashiro T."/>
            <person name="Shiraishi A."/>
            <person name="Satake H."/>
            <person name="Nakayama K."/>
        </authorList>
    </citation>
    <scope>NUCLEOTIDE SEQUENCE</scope>
</reference>
<evidence type="ECO:0000259" key="2">
    <source>
        <dbReference type="Pfam" id="PF17921"/>
    </source>
</evidence>
<feature type="domain" description="Integrase zinc-binding" evidence="2">
    <location>
        <begin position="74"/>
        <end position="121"/>
    </location>
</feature>
<comment type="caution">
    <text evidence="3">The sequence shown here is derived from an EMBL/GenBank/DDBJ whole genome shotgun (WGS) entry which is preliminary data.</text>
</comment>
<feature type="region of interest" description="Disordered" evidence="1">
    <location>
        <begin position="1"/>
        <end position="25"/>
    </location>
</feature>
<dbReference type="GO" id="GO:0003964">
    <property type="term" value="F:RNA-directed DNA polymerase activity"/>
    <property type="evidence" value="ECO:0007669"/>
    <property type="project" value="UniProtKB-KW"/>
</dbReference>
<accession>A0A6L2NU45</accession>
<feature type="compositionally biased region" description="Basic and acidic residues" evidence="1">
    <location>
        <begin position="1"/>
        <end position="22"/>
    </location>
</feature>
<sequence>MTRRDTFREMRKTEPKVKESLRKGQNQIKTEQKWEADSLLLTPMCCDDIHDVTPRVSALAGCDRLGTRLVVPNDATLREALLIEAHSSPFSLHPGSTKMYHDLKQYFWWSGMKGDVAMFVARLKKDQEKDKIRSKRDKNGKRGEAGKNQKQLQ</sequence>
<dbReference type="AlphaFoldDB" id="A0A6L2NU45"/>
<dbReference type="Gene3D" id="1.10.340.70">
    <property type="match status" value="1"/>
</dbReference>
<organism evidence="3">
    <name type="scientific">Tanacetum cinerariifolium</name>
    <name type="common">Dalmatian daisy</name>
    <name type="synonym">Chrysanthemum cinerariifolium</name>
    <dbReference type="NCBI Taxonomy" id="118510"/>
    <lineage>
        <taxon>Eukaryota</taxon>
        <taxon>Viridiplantae</taxon>
        <taxon>Streptophyta</taxon>
        <taxon>Embryophyta</taxon>
        <taxon>Tracheophyta</taxon>
        <taxon>Spermatophyta</taxon>
        <taxon>Magnoliopsida</taxon>
        <taxon>eudicotyledons</taxon>
        <taxon>Gunneridae</taxon>
        <taxon>Pentapetalae</taxon>
        <taxon>asterids</taxon>
        <taxon>campanulids</taxon>
        <taxon>Asterales</taxon>
        <taxon>Asteraceae</taxon>
        <taxon>Asteroideae</taxon>
        <taxon>Anthemideae</taxon>
        <taxon>Anthemidinae</taxon>
        <taxon>Tanacetum</taxon>
    </lineage>
</organism>
<evidence type="ECO:0000256" key="1">
    <source>
        <dbReference type="SAM" id="MobiDB-lite"/>
    </source>
</evidence>
<feature type="region of interest" description="Disordered" evidence="1">
    <location>
        <begin position="126"/>
        <end position="153"/>
    </location>
</feature>
<dbReference type="Pfam" id="PF17921">
    <property type="entry name" value="Integrase_H2C2"/>
    <property type="match status" value="1"/>
</dbReference>
<dbReference type="EMBL" id="BKCJ010009671">
    <property type="protein sequence ID" value="GEU88084.1"/>
    <property type="molecule type" value="Genomic_DNA"/>
</dbReference>
<dbReference type="InterPro" id="IPR041588">
    <property type="entry name" value="Integrase_H2C2"/>
</dbReference>